<dbReference type="GO" id="GO:0016614">
    <property type="term" value="F:oxidoreductase activity, acting on CH-OH group of donors"/>
    <property type="evidence" value="ECO:0007669"/>
    <property type="project" value="UniProtKB-ARBA"/>
</dbReference>
<evidence type="ECO:0000256" key="1">
    <source>
        <dbReference type="ARBA" id="ARBA00006484"/>
    </source>
</evidence>
<dbReference type="PRINTS" id="PR00081">
    <property type="entry name" value="GDHRDH"/>
</dbReference>
<dbReference type="OrthoDB" id="498125at2759"/>
<evidence type="ECO:0000313" key="4">
    <source>
        <dbReference type="Proteomes" id="UP000279259"/>
    </source>
</evidence>
<evidence type="ECO:0000313" key="3">
    <source>
        <dbReference type="EMBL" id="RSH83623.1"/>
    </source>
</evidence>
<evidence type="ECO:0000256" key="2">
    <source>
        <dbReference type="ARBA" id="ARBA00023002"/>
    </source>
</evidence>
<dbReference type="SUPFAM" id="SSF51735">
    <property type="entry name" value="NAD(P)-binding Rossmann-fold domains"/>
    <property type="match status" value="1"/>
</dbReference>
<sequence length="238" mass="25184">MSAVKVALITGGTKGYNLALNYSSSSADFEATKSEVLGTRPDAKVLGIKADLSRSSSAREIVEQTVQAFGKIDALILNAGIMTMNPFAQCTEEDVGNHYAINYKSTFLMTPAAVPHIPQGGSIVFISTSLNTSSMVSESYVLYCPTKGAIEQLARVVPKTLGGEKHGIRVNTVAPGPTSTELFMKGKPESLVKIIASGSPFNRLGQPEEIARVIGFFVGPDSDWVSGQVLRVNGASVL</sequence>
<dbReference type="PANTHER" id="PTHR48107">
    <property type="entry name" value="NADPH-DEPENDENT ALDEHYDE REDUCTASE-LIKE PROTEIN, CHLOROPLASTIC-RELATED"/>
    <property type="match status" value="1"/>
</dbReference>
<comment type="similarity">
    <text evidence="1">Belongs to the short-chain dehydrogenases/reductases (SDR) family.</text>
</comment>
<comment type="caution">
    <text evidence="3">The sequence shown here is derived from an EMBL/GenBank/DDBJ whole genome shotgun (WGS) entry which is preliminary data.</text>
</comment>
<name>A0A427XXS2_9TREE</name>
<keyword evidence="2" id="KW-0560">Oxidoreductase</keyword>
<keyword evidence="4" id="KW-1185">Reference proteome</keyword>
<accession>A0A427XXS2</accession>
<gene>
    <name evidence="3" type="ORF">EHS25_005527</name>
</gene>
<organism evidence="3 4">
    <name type="scientific">Saitozyma podzolica</name>
    <dbReference type="NCBI Taxonomy" id="1890683"/>
    <lineage>
        <taxon>Eukaryota</taxon>
        <taxon>Fungi</taxon>
        <taxon>Dikarya</taxon>
        <taxon>Basidiomycota</taxon>
        <taxon>Agaricomycotina</taxon>
        <taxon>Tremellomycetes</taxon>
        <taxon>Tremellales</taxon>
        <taxon>Trimorphomycetaceae</taxon>
        <taxon>Saitozyma</taxon>
    </lineage>
</organism>
<dbReference type="InterPro" id="IPR002347">
    <property type="entry name" value="SDR_fam"/>
</dbReference>
<dbReference type="STRING" id="1890683.A0A427XXS2"/>
<dbReference type="AlphaFoldDB" id="A0A427XXS2"/>
<reference evidence="3 4" key="1">
    <citation type="submission" date="2018-11" db="EMBL/GenBank/DDBJ databases">
        <title>Genome sequence of Saitozyma podzolica DSM 27192.</title>
        <authorList>
            <person name="Aliyu H."/>
            <person name="Gorte O."/>
            <person name="Ochsenreither K."/>
        </authorList>
    </citation>
    <scope>NUCLEOTIDE SEQUENCE [LARGE SCALE GENOMIC DNA]</scope>
    <source>
        <strain evidence="3 4">DSM 27192</strain>
    </source>
</reference>
<evidence type="ECO:0008006" key="5">
    <source>
        <dbReference type="Google" id="ProtNLM"/>
    </source>
</evidence>
<dbReference type="InterPro" id="IPR036291">
    <property type="entry name" value="NAD(P)-bd_dom_sf"/>
</dbReference>
<dbReference type="Proteomes" id="UP000279259">
    <property type="component" value="Unassembled WGS sequence"/>
</dbReference>
<proteinExistence type="inferred from homology"/>
<dbReference type="Pfam" id="PF13561">
    <property type="entry name" value="adh_short_C2"/>
    <property type="match status" value="1"/>
</dbReference>
<dbReference type="Gene3D" id="3.40.50.720">
    <property type="entry name" value="NAD(P)-binding Rossmann-like Domain"/>
    <property type="match status" value="1"/>
</dbReference>
<dbReference type="EMBL" id="RSCD01000024">
    <property type="protein sequence ID" value="RSH83623.1"/>
    <property type="molecule type" value="Genomic_DNA"/>
</dbReference>
<dbReference type="PANTHER" id="PTHR48107:SF7">
    <property type="entry name" value="RE15974P"/>
    <property type="match status" value="1"/>
</dbReference>
<protein>
    <recommendedName>
        <fullName evidence="5">NAD(P)-binding protein</fullName>
    </recommendedName>
</protein>